<reference evidence="2" key="1">
    <citation type="submission" date="2023-05" db="EMBL/GenBank/DDBJ databases">
        <title>Limnohabitans sp. strain HM2-2 Genome sequencing and assembly.</title>
        <authorList>
            <person name="Jung Y."/>
        </authorList>
    </citation>
    <scope>NUCLEOTIDE SEQUENCE</scope>
    <source>
        <strain evidence="2">HM2-2</strain>
    </source>
</reference>
<organism evidence="2 3">
    <name type="scientific">Limnohabitans lacus</name>
    <dbReference type="NCBI Taxonomy" id="3045173"/>
    <lineage>
        <taxon>Bacteria</taxon>
        <taxon>Pseudomonadati</taxon>
        <taxon>Pseudomonadota</taxon>
        <taxon>Betaproteobacteria</taxon>
        <taxon>Burkholderiales</taxon>
        <taxon>Comamonadaceae</taxon>
        <taxon>Limnohabitans</taxon>
    </lineage>
</organism>
<dbReference type="PROSITE" id="PS51257">
    <property type="entry name" value="PROKAR_LIPOPROTEIN"/>
    <property type="match status" value="1"/>
</dbReference>
<name>A0ABT6X3X6_9BURK</name>
<dbReference type="RefSeq" id="WP_283223171.1">
    <property type="nucleotide sequence ID" value="NZ_JASGBH010000002.1"/>
</dbReference>
<keyword evidence="3" id="KW-1185">Reference proteome</keyword>
<accession>A0ABT6X3X6</accession>
<evidence type="ECO:0000313" key="3">
    <source>
        <dbReference type="Proteomes" id="UP001431902"/>
    </source>
</evidence>
<sequence>MNVLRNTLNGLALLCIAGLSACANPVTLATATGCAKQEITAEHLVGSWRVSLSGQAGTWTLVLRPHPEHEGSLRGALMQIPQHYAVAADLEDGEFTMEESHDGQRIAATWLGKVQAGSCAQVITGTRQEGAGAEQRFEMRSERLR</sequence>
<protein>
    <recommendedName>
        <fullName evidence="4">Lipocalin-like domain-containing protein</fullName>
    </recommendedName>
</protein>
<dbReference type="EMBL" id="JASGBH010000002">
    <property type="protein sequence ID" value="MDI9232759.1"/>
    <property type="molecule type" value="Genomic_DNA"/>
</dbReference>
<gene>
    <name evidence="2" type="ORF">QLQ16_02820</name>
</gene>
<feature type="chain" id="PRO_5047295561" description="Lipocalin-like domain-containing protein" evidence="1">
    <location>
        <begin position="24"/>
        <end position="145"/>
    </location>
</feature>
<evidence type="ECO:0000313" key="2">
    <source>
        <dbReference type="EMBL" id="MDI9232759.1"/>
    </source>
</evidence>
<evidence type="ECO:0008006" key="4">
    <source>
        <dbReference type="Google" id="ProtNLM"/>
    </source>
</evidence>
<evidence type="ECO:0000256" key="1">
    <source>
        <dbReference type="SAM" id="SignalP"/>
    </source>
</evidence>
<proteinExistence type="predicted"/>
<comment type="caution">
    <text evidence="2">The sequence shown here is derived from an EMBL/GenBank/DDBJ whole genome shotgun (WGS) entry which is preliminary data.</text>
</comment>
<dbReference type="Proteomes" id="UP001431902">
    <property type="component" value="Unassembled WGS sequence"/>
</dbReference>
<keyword evidence="1" id="KW-0732">Signal</keyword>
<feature type="signal peptide" evidence="1">
    <location>
        <begin position="1"/>
        <end position="23"/>
    </location>
</feature>